<dbReference type="PROSITE" id="PS00622">
    <property type="entry name" value="HTH_LUXR_1"/>
    <property type="match status" value="1"/>
</dbReference>
<dbReference type="RefSeq" id="WP_303277719.1">
    <property type="nucleotide sequence ID" value="NZ_JAUOEK010000105.1"/>
</dbReference>
<evidence type="ECO:0000313" key="7">
    <source>
        <dbReference type="Proteomes" id="UP001176883"/>
    </source>
</evidence>
<dbReference type="PANTHER" id="PTHR43214">
    <property type="entry name" value="TWO-COMPONENT RESPONSE REGULATOR"/>
    <property type="match status" value="1"/>
</dbReference>
<dbReference type="CDD" id="cd17535">
    <property type="entry name" value="REC_NarL-like"/>
    <property type="match status" value="1"/>
</dbReference>
<dbReference type="SMART" id="SM00448">
    <property type="entry name" value="REC"/>
    <property type="match status" value="1"/>
</dbReference>
<sequence>MIKVLLVDDHEVLLDGLSMMIKNESDLQLVGACSNGELALDFLNENLTDVVVLDLRMPKLDGFETALVIQQKFIDVKVLILTTYSDIESITKVAQANVSGYILKTRAMEDLIKAIKKVCAGEQYFDYEITNTLINNLDKQKEKKQKKQSIFTKRELEIIKLIAKGNTTPQISEKLSISPSTVGSHRKNLIEKTGVSNSMELVKYAYKNNIID</sequence>
<dbReference type="EMBL" id="JAUOEK010000105">
    <property type="protein sequence ID" value="MDO5970025.1"/>
    <property type="molecule type" value="Genomic_DNA"/>
</dbReference>
<dbReference type="InterPro" id="IPR000792">
    <property type="entry name" value="Tscrpt_reg_LuxR_C"/>
</dbReference>
<gene>
    <name evidence="6" type="ORF">Q4Q35_09405</name>
</gene>
<dbReference type="InterPro" id="IPR039420">
    <property type="entry name" value="WalR-like"/>
</dbReference>
<dbReference type="CDD" id="cd06170">
    <property type="entry name" value="LuxR_C_like"/>
    <property type="match status" value="1"/>
</dbReference>
<dbReference type="PROSITE" id="PS50110">
    <property type="entry name" value="RESPONSE_REGULATORY"/>
    <property type="match status" value="1"/>
</dbReference>
<dbReference type="PANTHER" id="PTHR43214:SF43">
    <property type="entry name" value="TWO-COMPONENT RESPONSE REGULATOR"/>
    <property type="match status" value="1"/>
</dbReference>
<accession>A0ABT8WA84</accession>
<keyword evidence="2" id="KW-0238">DNA-binding</keyword>
<dbReference type="Pfam" id="PF00196">
    <property type="entry name" value="GerE"/>
    <property type="match status" value="1"/>
</dbReference>
<dbReference type="InterPro" id="IPR001789">
    <property type="entry name" value="Sig_transdc_resp-reg_receiver"/>
</dbReference>
<dbReference type="PRINTS" id="PR00038">
    <property type="entry name" value="HTHLUXR"/>
</dbReference>
<name>A0ABT8WA84_9FLAO</name>
<dbReference type="Pfam" id="PF00072">
    <property type="entry name" value="Response_reg"/>
    <property type="match status" value="1"/>
</dbReference>
<feature type="modified residue" description="4-aspartylphosphate" evidence="3">
    <location>
        <position position="54"/>
    </location>
</feature>
<evidence type="ECO:0000256" key="2">
    <source>
        <dbReference type="ARBA" id="ARBA00023125"/>
    </source>
</evidence>
<organism evidence="6 7">
    <name type="scientific">Flavivirga aquimarina</name>
    <dbReference type="NCBI Taxonomy" id="2027862"/>
    <lineage>
        <taxon>Bacteria</taxon>
        <taxon>Pseudomonadati</taxon>
        <taxon>Bacteroidota</taxon>
        <taxon>Flavobacteriia</taxon>
        <taxon>Flavobacteriales</taxon>
        <taxon>Flavobacteriaceae</taxon>
        <taxon>Flavivirga</taxon>
    </lineage>
</organism>
<evidence type="ECO:0000259" key="5">
    <source>
        <dbReference type="PROSITE" id="PS50110"/>
    </source>
</evidence>
<proteinExistence type="predicted"/>
<dbReference type="InterPro" id="IPR011006">
    <property type="entry name" value="CheY-like_superfamily"/>
</dbReference>
<dbReference type="SMART" id="SM00421">
    <property type="entry name" value="HTH_LUXR"/>
    <property type="match status" value="1"/>
</dbReference>
<keyword evidence="1 3" id="KW-0597">Phosphoprotein</keyword>
<evidence type="ECO:0000256" key="1">
    <source>
        <dbReference type="ARBA" id="ARBA00022553"/>
    </source>
</evidence>
<dbReference type="Gene3D" id="3.40.50.2300">
    <property type="match status" value="1"/>
</dbReference>
<reference evidence="6" key="1">
    <citation type="submission" date="2023-07" db="EMBL/GenBank/DDBJ databases">
        <title>Two novel species in the genus Flavivirga.</title>
        <authorList>
            <person name="Kwon K."/>
        </authorList>
    </citation>
    <scope>NUCLEOTIDE SEQUENCE</scope>
    <source>
        <strain evidence="6">KCTC 52353</strain>
    </source>
</reference>
<dbReference type="Proteomes" id="UP001176883">
    <property type="component" value="Unassembled WGS sequence"/>
</dbReference>
<evidence type="ECO:0000259" key="4">
    <source>
        <dbReference type="PROSITE" id="PS50043"/>
    </source>
</evidence>
<dbReference type="PROSITE" id="PS50043">
    <property type="entry name" value="HTH_LUXR_2"/>
    <property type="match status" value="1"/>
</dbReference>
<feature type="domain" description="Response regulatory" evidence="5">
    <location>
        <begin position="3"/>
        <end position="119"/>
    </location>
</feature>
<keyword evidence="7" id="KW-1185">Reference proteome</keyword>
<dbReference type="SUPFAM" id="SSF46894">
    <property type="entry name" value="C-terminal effector domain of the bipartite response regulators"/>
    <property type="match status" value="1"/>
</dbReference>
<dbReference type="InterPro" id="IPR016032">
    <property type="entry name" value="Sig_transdc_resp-reg_C-effctor"/>
</dbReference>
<evidence type="ECO:0000256" key="3">
    <source>
        <dbReference type="PROSITE-ProRule" id="PRU00169"/>
    </source>
</evidence>
<comment type="caution">
    <text evidence="6">The sequence shown here is derived from an EMBL/GenBank/DDBJ whole genome shotgun (WGS) entry which is preliminary data.</text>
</comment>
<evidence type="ECO:0000313" key="6">
    <source>
        <dbReference type="EMBL" id="MDO5970025.1"/>
    </source>
</evidence>
<dbReference type="SUPFAM" id="SSF52172">
    <property type="entry name" value="CheY-like"/>
    <property type="match status" value="1"/>
</dbReference>
<dbReference type="InterPro" id="IPR058245">
    <property type="entry name" value="NreC/VraR/RcsB-like_REC"/>
</dbReference>
<protein>
    <submittedName>
        <fullName evidence="6">Response regulator transcription factor</fullName>
    </submittedName>
</protein>
<feature type="domain" description="HTH luxR-type" evidence="4">
    <location>
        <begin position="144"/>
        <end position="209"/>
    </location>
</feature>